<gene>
    <name evidence="2" type="ORF">K466DRAFT_208473</name>
</gene>
<sequence length="118" mass="12189">MPPTLSPSSRVRSRTSDISDFLRGRHDPKTSSDLQPPPPVPYLPEPVTPPKNRSKFAFLGRKRKPSFSPSPANTGVAAAAVAAATVATPSGARDDHAGEVVHGGNQPPAAGFSPASSP</sequence>
<accession>A0A5C3P7G8</accession>
<evidence type="ECO:0000313" key="3">
    <source>
        <dbReference type="Proteomes" id="UP000308197"/>
    </source>
</evidence>
<dbReference type="InParanoid" id="A0A5C3P7G8"/>
<feature type="region of interest" description="Disordered" evidence="1">
    <location>
        <begin position="1"/>
        <end position="53"/>
    </location>
</feature>
<proteinExistence type="predicted"/>
<keyword evidence="3" id="KW-1185">Reference proteome</keyword>
<protein>
    <submittedName>
        <fullName evidence="2">Uncharacterized protein</fullName>
    </submittedName>
</protein>
<evidence type="ECO:0000256" key="1">
    <source>
        <dbReference type="SAM" id="MobiDB-lite"/>
    </source>
</evidence>
<feature type="compositionally biased region" description="Polar residues" evidence="1">
    <location>
        <begin position="1"/>
        <end position="10"/>
    </location>
</feature>
<feature type="compositionally biased region" description="Pro residues" evidence="1">
    <location>
        <begin position="35"/>
        <end position="49"/>
    </location>
</feature>
<reference evidence="2 3" key="1">
    <citation type="journal article" date="2019" name="Nat. Ecol. Evol.">
        <title>Megaphylogeny resolves global patterns of mushroom evolution.</title>
        <authorList>
            <person name="Varga T."/>
            <person name="Krizsan K."/>
            <person name="Foldi C."/>
            <person name="Dima B."/>
            <person name="Sanchez-Garcia M."/>
            <person name="Sanchez-Ramirez S."/>
            <person name="Szollosi G.J."/>
            <person name="Szarkandi J.G."/>
            <person name="Papp V."/>
            <person name="Albert L."/>
            <person name="Andreopoulos W."/>
            <person name="Angelini C."/>
            <person name="Antonin V."/>
            <person name="Barry K.W."/>
            <person name="Bougher N.L."/>
            <person name="Buchanan P."/>
            <person name="Buyck B."/>
            <person name="Bense V."/>
            <person name="Catcheside P."/>
            <person name="Chovatia M."/>
            <person name="Cooper J."/>
            <person name="Damon W."/>
            <person name="Desjardin D."/>
            <person name="Finy P."/>
            <person name="Geml J."/>
            <person name="Haridas S."/>
            <person name="Hughes K."/>
            <person name="Justo A."/>
            <person name="Karasinski D."/>
            <person name="Kautmanova I."/>
            <person name="Kiss B."/>
            <person name="Kocsube S."/>
            <person name="Kotiranta H."/>
            <person name="LaButti K.M."/>
            <person name="Lechner B.E."/>
            <person name="Liimatainen K."/>
            <person name="Lipzen A."/>
            <person name="Lukacs Z."/>
            <person name="Mihaltcheva S."/>
            <person name="Morgado L.N."/>
            <person name="Niskanen T."/>
            <person name="Noordeloos M.E."/>
            <person name="Ohm R.A."/>
            <person name="Ortiz-Santana B."/>
            <person name="Ovrebo C."/>
            <person name="Racz N."/>
            <person name="Riley R."/>
            <person name="Savchenko A."/>
            <person name="Shiryaev A."/>
            <person name="Soop K."/>
            <person name="Spirin V."/>
            <person name="Szebenyi C."/>
            <person name="Tomsovsky M."/>
            <person name="Tulloss R.E."/>
            <person name="Uehling J."/>
            <person name="Grigoriev I.V."/>
            <person name="Vagvolgyi C."/>
            <person name="Papp T."/>
            <person name="Martin F.M."/>
            <person name="Miettinen O."/>
            <person name="Hibbett D.S."/>
            <person name="Nagy L.G."/>
        </authorList>
    </citation>
    <scope>NUCLEOTIDE SEQUENCE [LARGE SCALE GENOMIC DNA]</scope>
    <source>
        <strain evidence="2 3">HHB13444</strain>
    </source>
</reference>
<dbReference type="EMBL" id="ML211286">
    <property type="protein sequence ID" value="TFK84909.1"/>
    <property type="molecule type" value="Genomic_DNA"/>
</dbReference>
<organism evidence="2 3">
    <name type="scientific">Polyporus arcularius HHB13444</name>
    <dbReference type="NCBI Taxonomy" id="1314778"/>
    <lineage>
        <taxon>Eukaryota</taxon>
        <taxon>Fungi</taxon>
        <taxon>Dikarya</taxon>
        <taxon>Basidiomycota</taxon>
        <taxon>Agaricomycotina</taxon>
        <taxon>Agaricomycetes</taxon>
        <taxon>Polyporales</taxon>
        <taxon>Polyporaceae</taxon>
        <taxon>Polyporus</taxon>
    </lineage>
</organism>
<feature type="compositionally biased region" description="Low complexity" evidence="1">
    <location>
        <begin position="107"/>
        <end position="118"/>
    </location>
</feature>
<dbReference type="AlphaFoldDB" id="A0A5C3P7G8"/>
<evidence type="ECO:0000313" key="2">
    <source>
        <dbReference type="EMBL" id="TFK84909.1"/>
    </source>
</evidence>
<dbReference type="Proteomes" id="UP000308197">
    <property type="component" value="Unassembled WGS sequence"/>
</dbReference>
<feature type="compositionally biased region" description="Basic and acidic residues" evidence="1">
    <location>
        <begin position="14"/>
        <end position="30"/>
    </location>
</feature>
<feature type="region of interest" description="Disordered" evidence="1">
    <location>
        <begin position="87"/>
        <end position="118"/>
    </location>
</feature>
<name>A0A5C3P7G8_9APHY</name>